<dbReference type="NCBIfam" id="TIGR00589">
    <property type="entry name" value="ogt"/>
    <property type="match status" value="1"/>
</dbReference>
<comment type="caution">
    <text evidence="13">The sequence shown here is derived from an EMBL/GenBank/DDBJ whole genome shotgun (WGS) entry which is preliminary data.</text>
</comment>
<evidence type="ECO:0000256" key="2">
    <source>
        <dbReference type="ARBA" id="ARBA00008711"/>
    </source>
</evidence>
<dbReference type="InterPro" id="IPR036388">
    <property type="entry name" value="WH-like_DNA-bd_sf"/>
</dbReference>
<dbReference type="PANTHER" id="PTHR10815">
    <property type="entry name" value="METHYLATED-DNA--PROTEIN-CYSTEINE METHYLTRANSFERASE"/>
    <property type="match status" value="1"/>
</dbReference>
<dbReference type="InterPro" id="IPR001497">
    <property type="entry name" value="MethylDNA_cys_MeTrfase_AS"/>
</dbReference>
<comment type="catalytic activity">
    <reaction evidence="11">
        <text>a 6-O-methyl-2'-deoxyguanosine in DNA + L-cysteinyl-[protein] = S-methyl-L-cysteinyl-[protein] + a 2'-deoxyguanosine in DNA</text>
        <dbReference type="Rhea" id="RHEA:24000"/>
        <dbReference type="Rhea" id="RHEA-COMP:10131"/>
        <dbReference type="Rhea" id="RHEA-COMP:10132"/>
        <dbReference type="Rhea" id="RHEA-COMP:11367"/>
        <dbReference type="Rhea" id="RHEA-COMP:11368"/>
        <dbReference type="ChEBI" id="CHEBI:29950"/>
        <dbReference type="ChEBI" id="CHEBI:82612"/>
        <dbReference type="ChEBI" id="CHEBI:85445"/>
        <dbReference type="ChEBI" id="CHEBI:85448"/>
        <dbReference type="EC" id="2.1.1.63"/>
    </reaction>
</comment>
<dbReference type="GO" id="GO:0008168">
    <property type="term" value="F:methyltransferase activity"/>
    <property type="evidence" value="ECO:0007669"/>
    <property type="project" value="UniProtKB-KW"/>
</dbReference>
<evidence type="ECO:0000256" key="7">
    <source>
        <dbReference type="ARBA" id="ARBA00022763"/>
    </source>
</evidence>
<dbReference type="InterPro" id="IPR014048">
    <property type="entry name" value="MethylDNA_cys_MeTrfase_DNA-bd"/>
</dbReference>
<dbReference type="Pfam" id="PF01035">
    <property type="entry name" value="DNA_binding_1"/>
    <property type="match status" value="1"/>
</dbReference>
<dbReference type="SUPFAM" id="SSF46767">
    <property type="entry name" value="Methylated DNA-protein cysteine methyltransferase, C-terminal domain"/>
    <property type="match status" value="1"/>
</dbReference>
<evidence type="ECO:0000256" key="5">
    <source>
        <dbReference type="ARBA" id="ARBA00022603"/>
    </source>
</evidence>
<evidence type="ECO:0000256" key="6">
    <source>
        <dbReference type="ARBA" id="ARBA00022679"/>
    </source>
</evidence>
<dbReference type="Gene3D" id="1.10.10.10">
    <property type="entry name" value="Winged helix-like DNA-binding domain superfamily/Winged helix DNA-binding domain"/>
    <property type="match status" value="1"/>
</dbReference>
<keyword evidence="6" id="KW-0808">Transferase</keyword>
<reference evidence="13 14" key="1">
    <citation type="submission" date="2024-04" db="EMBL/GenBank/DDBJ databases">
        <title>Symmetric and asymmetric DNA N6-adenine methylation regulates different biological responses in Mucorales.</title>
        <authorList>
            <consortium name="Lawrence Berkeley National Laboratory"/>
            <person name="Lax C."/>
            <person name="Mondo S.J."/>
            <person name="Osorio-Concepcion M."/>
            <person name="Muszewska A."/>
            <person name="Corrochano-Luque M."/>
            <person name="Gutierrez G."/>
            <person name="Riley R."/>
            <person name="Lipzen A."/>
            <person name="Guo J."/>
            <person name="Hundley H."/>
            <person name="Amirebrahimi M."/>
            <person name="Ng V."/>
            <person name="Lorenzo-Gutierrez D."/>
            <person name="Binder U."/>
            <person name="Yang J."/>
            <person name="Song Y."/>
            <person name="Canovas D."/>
            <person name="Navarro E."/>
            <person name="Freitag M."/>
            <person name="Gabaldon T."/>
            <person name="Grigoriev I.V."/>
            <person name="Corrochano L.M."/>
            <person name="Nicolas F.E."/>
            <person name="Garre V."/>
        </authorList>
    </citation>
    <scope>NUCLEOTIDE SEQUENCE [LARGE SCALE GENOMIC DNA]</scope>
    <source>
        <strain evidence="13 14">L51</strain>
    </source>
</reference>
<dbReference type="CDD" id="cd06445">
    <property type="entry name" value="ATase"/>
    <property type="match status" value="1"/>
</dbReference>
<keyword evidence="7" id="KW-0227">DNA damage</keyword>
<sequence>MPSTTQTKRTTRTSTSSNANAISKTVSVSKLSKKSKIIIEVEDDIETVKYFPKTPKDRKTFINPKTNKPITDFQYSVYDLCAQVPKGQVTSYKSLSDSLKSGPRAVGQALRVNPFMPLPVPCHRVITSNLSIGGFAGGSGDSQLVCNKRSKLIKEGCLFEGDTFIANSDGKRQIFENFKM</sequence>
<evidence type="ECO:0000256" key="10">
    <source>
        <dbReference type="ARBA" id="ARBA00031621"/>
    </source>
</evidence>
<comment type="similarity">
    <text evidence="2">Belongs to the MGMT family.</text>
</comment>
<evidence type="ECO:0000313" key="13">
    <source>
        <dbReference type="EMBL" id="KAL0080968.1"/>
    </source>
</evidence>
<keyword evidence="14" id="KW-1185">Reference proteome</keyword>
<evidence type="ECO:0000256" key="1">
    <source>
        <dbReference type="ARBA" id="ARBA00001286"/>
    </source>
</evidence>
<keyword evidence="5 13" id="KW-0489">Methyltransferase</keyword>
<dbReference type="PROSITE" id="PS00374">
    <property type="entry name" value="MGMT"/>
    <property type="match status" value="1"/>
</dbReference>
<feature type="domain" description="Methylated-DNA-[protein]-cysteine S-methyltransferase DNA binding" evidence="12">
    <location>
        <begin position="72"/>
        <end position="140"/>
    </location>
</feature>
<accession>A0ABR3ARI1</accession>
<evidence type="ECO:0000259" key="12">
    <source>
        <dbReference type="Pfam" id="PF01035"/>
    </source>
</evidence>
<evidence type="ECO:0000313" key="14">
    <source>
        <dbReference type="Proteomes" id="UP001448207"/>
    </source>
</evidence>
<protein>
    <recommendedName>
        <fullName evidence="4">Methylated-DNA--protein-cysteine methyltransferase</fullName>
        <ecNumber evidence="3">2.1.1.63</ecNumber>
    </recommendedName>
    <alternativeName>
        <fullName evidence="9">6-O-methylguanine-DNA methyltransferase</fullName>
    </alternativeName>
    <alternativeName>
        <fullName evidence="10">O-6-methylguanine-DNA-alkyltransferase</fullName>
    </alternativeName>
</protein>
<organism evidence="13 14">
    <name type="scientific">Phycomyces blakesleeanus</name>
    <dbReference type="NCBI Taxonomy" id="4837"/>
    <lineage>
        <taxon>Eukaryota</taxon>
        <taxon>Fungi</taxon>
        <taxon>Fungi incertae sedis</taxon>
        <taxon>Mucoromycota</taxon>
        <taxon>Mucoromycotina</taxon>
        <taxon>Mucoromycetes</taxon>
        <taxon>Mucorales</taxon>
        <taxon>Phycomycetaceae</taxon>
        <taxon>Phycomyces</taxon>
    </lineage>
</organism>
<comment type="catalytic activity">
    <reaction evidence="1">
        <text>a 4-O-methyl-thymidine in DNA + L-cysteinyl-[protein] = a thymidine in DNA + S-methyl-L-cysteinyl-[protein]</text>
        <dbReference type="Rhea" id="RHEA:53428"/>
        <dbReference type="Rhea" id="RHEA-COMP:10131"/>
        <dbReference type="Rhea" id="RHEA-COMP:10132"/>
        <dbReference type="Rhea" id="RHEA-COMP:13555"/>
        <dbReference type="Rhea" id="RHEA-COMP:13556"/>
        <dbReference type="ChEBI" id="CHEBI:29950"/>
        <dbReference type="ChEBI" id="CHEBI:82612"/>
        <dbReference type="ChEBI" id="CHEBI:137386"/>
        <dbReference type="ChEBI" id="CHEBI:137387"/>
        <dbReference type="EC" id="2.1.1.63"/>
    </reaction>
</comment>
<dbReference type="PANTHER" id="PTHR10815:SF13">
    <property type="entry name" value="METHYLATED-DNA--PROTEIN-CYSTEINE METHYLTRANSFERASE"/>
    <property type="match status" value="1"/>
</dbReference>
<gene>
    <name evidence="13" type="ORF">J3Q64DRAFT_1758232</name>
</gene>
<dbReference type="GO" id="GO:0032259">
    <property type="term" value="P:methylation"/>
    <property type="evidence" value="ECO:0007669"/>
    <property type="project" value="UniProtKB-KW"/>
</dbReference>
<dbReference type="EC" id="2.1.1.63" evidence="3"/>
<evidence type="ECO:0000256" key="8">
    <source>
        <dbReference type="ARBA" id="ARBA00023204"/>
    </source>
</evidence>
<dbReference type="InterPro" id="IPR036217">
    <property type="entry name" value="MethylDNA_cys_MeTrfase_DNAb"/>
</dbReference>
<dbReference type="Proteomes" id="UP001448207">
    <property type="component" value="Unassembled WGS sequence"/>
</dbReference>
<evidence type="ECO:0000256" key="3">
    <source>
        <dbReference type="ARBA" id="ARBA00011918"/>
    </source>
</evidence>
<evidence type="ECO:0000256" key="11">
    <source>
        <dbReference type="ARBA" id="ARBA00049348"/>
    </source>
</evidence>
<evidence type="ECO:0000256" key="9">
    <source>
        <dbReference type="ARBA" id="ARBA00030795"/>
    </source>
</evidence>
<name>A0ABR3ARI1_PHYBL</name>
<proteinExistence type="inferred from homology"/>
<keyword evidence="8" id="KW-0234">DNA repair</keyword>
<dbReference type="EMBL" id="JBCLYO010000019">
    <property type="protein sequence ID" value="KAL0080968.1"/>
    <property type="molecule type" value="Genomic_DNA"/>
</dbReference>
<evidence type="ECO:0000256" key="4">
    <source>
        <dbReference type="ARBA" id="ARBA00015377"/>
    </source>
</evidence>